<proteinExistence type="predicted"/>
<keyword evidence="3" id="KW-1185">Reference proteome</keyword>
<name>A0A914GV07_GLORO</name>
<dbReference type="WBParaSite" id="Gr19_v10_g11033.t1">
    <property type="protein sequence ID" value="Gr19_v10_g11033.t1"/>
    <property type="gene ID" value="Gr19_v10_g11033"/>
</dbReference>
<reference evidence="4 5" key="1">
    <citation type="submission" date="2022-11" db="UniProtKB">
        <authorList>
            <consortium name="WormBaseParasite"/>
        </authorList>
    </citation>
    <scope>IDENTIFICATION</scope>
</reference>
<evidence type="ECO:0000256" key="1">
    <source>
        <dbReference type="SAM" id="MobiDB-lite"/>
    </source>
</evidence>
<accession>A0A914GV07</accession>
<dbReference type="AlphaFoldDB" id="A0A914GV07"/>
<feature type="region of interest" description="Disordered" evidence="1">
    <location>
        <begin position="93"/>
        <end position="189"/>
    </location>
</feature>
<protein>
    <submittedName>
        <fullName evidence="4 5">Uncharacterized protein</fullName>
    </submittedName>
</protein>
<feature type="compositionally biased region" description="Polar residues" evidence="1">
    <location>
        <begin position="130"/>
        <end position="158"/>
    </location>
</feature>
<dbReference type="WBParaSite" id="Gr19_v10_g6785.t1">
    <property type="protein sequence ID" value="Gr19_v10_g6785.t1"/>
    <property type="gene ID" value="Gr19_v10_g6785"/>
</dbReference>
<feature type="chain" id="PRO_5038275804" evidence="2">
    <location>
        <begin position="23"/>
        <end position="240"/>
    </location>
</feature>
<feature type="compositionally biased region" description="Polar residues" evidence="1">
    <location>
        <begin position="166"/>
        <end position="178"/>
    </location>
</feature>
<evidence type="ECO:0000313" key="5">
    <source>
        <dbReference type="WBParaSite" id="Gr19_v10_g6785.t1"/>
    </source>
</evidence>
<feature type="signal peptide" evidence="2">
    <location>
        <begin position="1"/>
        <end position="22"/>
    </location>
</feature>
<evidence type="ECO:0000256" key="2">
    <source>
        <dbReference type="SAM" id="SignalP"/>
    </source>
</evidence>
<keyword evidence="2" id="KW-0732">Signal</keyword>
<organism evidence="3 4">
    <name type="scientific">Globodera rostochiensis</name>
    <name type="common">Golden nematode worm</name>
    <name type="synonym">Heterodera rostochiensis</name>
    <dbReference type="NCBI Taxonomy" id="31243"/>
    <lineage>
        <taxon>Eukaryota</taxon>
        <taxon>Metazoa</taxon>
        <taxon>Ecdysozoa</taxon>
        <taxon>Nematoda</taxon>
        <taxon>Chromadorea</taxon>
        <taxon>Rhabditida</taxon>
        <taxon>Tylenchina</taxon>
        <taxon>Tylenchomorpha</taxon>
        <taxon>Tylenchoidea</taxon>
        <taxon>Heteroderidae</taxon>
        <taxon>Heteroderinae</taxon>
        <taxon>Globodera</taxon>
    </lineage>
</organism>
<evidence type="ECO:0000313" key="3">
    <source>
        <dbReference type="Proteomes" id="UP000887572"/>
    </source>
</evidence>
<feature type="compositionally biased region" description="Polar residues" evidence="1">
    <location>
        <begin position="112"/>
        <end position="123"/>
    </location>
</feature>
<sequence>MKLYAFVLIGLAILALSAICKAGKKEEEAVKDEVHPMDVAYDAMYAQVKRKNRGKAWTQDAAQTMGWNTQHYPDGQLKKQKHHGEVLNACQKITAGPGTDNNPCKMKEDTTPYGQEPSSNPSDTNEDTTLKGQGSNSNPSYTHDYTTPYAQEPSSNPSDTHDYTTPYGQEPSSNASFQKNDDMESQGQAPYSNLLPAIDYHTNEYEDNEYWYGTHHPDDTLILPHHGNDYNWEYGQMKSE</sequence>
<evidence type="ECO:0000313" key="4">
    <source>
        <dbReference type="WBParaSite" id="Gr19_v10_g11033.t1"/>
    </source>
</evidence>
<dbReference type="Proteomes" id="UP000887572">
    <property type="component" value="Unplaced"/>
</dbReference>